<gene>
    <name evidence="2" type="ORF">HNQ75_004366</name>
</gene>
<dbReference type="PROSITE" id="PS51318">
    <property type="entry name" value="TAT"/>
    <property type="match status" value="1"/>
</dbReference>
<evidence type="ECO:0000313" key="3">
    <source>
        <dbReference type="Proteomes" id="UP000535501"/>
    </source>
</evidence>
<proteinExistence type="predicted"/>
<dbReference type="Pfam" id="PF07433">
    <property type="entry name" value="DUF1513"/>
    <property type="match status" value="1"/>
</dbReference>
<reference evidence="2 3" key="1">
    <citation type="submission" date="2020-08" db="EMBL/GenBank/DDBJ databases">
        <title>Genomic Encyclopedia of Type Strains, Phase IV (KMG-IV): sequencing the most valuable type-strain genomes for metagenomic binning, comparative biology and taxonomic classification.</title>
        <authorList>
            <person name="Goeker M."/>
        </authorList>
    </citation>
    <scope>NUCLEOTIDE SEQUENCE [LARGE SCALE GENOMIC DNA]</scope>
    <source>
        <strain evidence="2 3">DSM 102134</strain>
    </source>
</reference>
<dbReference type="InterPro" id="IPR006311">
    <property type="entry name" value="TAT_signal"/>
</dbReference>
<dbReference type="InterPro" id="IPR008311">
    <property type="entry name" value="UCP028101"/>
</dbReference>
<dbReference type="SUPFAM" id="SSF50969">
    <property type="entry name" value="YVTN repeat-like/Quinoprotein amine dehydrogenase"/>
    <property type="match status" value="1"/>
</dbReference>
<feature type="signal peptide" evidence="1">
    <location>
        <begin position="1"/>
        <end position="29"/>
    </location>
</feature>
<keyword evidence="3" id="KW-1185">Reference proteome</keyword>
<comment type="caution">
    <text evidence="2">The sequence shown here is derived from an EMBL/GenBank/DDBJ whole genome shotgun (WGS) entry which is preliminary data.</text>
</comment>
<evidence type="ECO:0000256" key="1">
    <source>
        <dbReference type="SAM" id="SignalP"/>
    </source>
</evidence>
<dbReference type="Proteomes" id="UP000535501">
    <property type="component" value="Unassembled WGS sequence"/>
</dbReference>
<protein>
    <recommendedName>
        <fullName evidence="4">DUF1513 domain-containing protein</fullName>
    </recommendedName>
</protein>
<accession>A0A7W9Z1U8</accession>
<feature type="chain" id="PRO_5030936636" description="DUF1513 domain-containing protein" evidence="1">
    <location>
        <begin position="30"/>
        <end position="429"/>
    </location>
</feature>
<evidence type="ECO:0000313" key="2">
    <source>
        <dbReference type="EMBL" id="MBB6182377.1"/>
    </source>
</evidence>
<sequence>MKRSLTRRALITRAAAAAAATFTATPAAAAKIRDRRDAALYVPGYYPNSGWVNGQPLRKHRRFSRHIDDWDGPARILTRIGLDGSIRQTLLPVHAHDVEIAPDRSIGVLCGFEDRNHVAFDPVTLELAAIATSVGEGWRGGGHAAYFGDKVLLSERAPRAPLNGPLDRHFGKVTIRDAATLRTLETYSTYGIDPHEIQLIEDGRYLVAANYGSLPDLKSRDLTVPRQVIDASITVIDMRDGSLVEKYRTGARDTELRHVASGRLDRIFAIQSRLGDDEAVRTVEGDVGEVYPFDITTEAGSNYLPAATLRYDAKRKRAAPMGGRNETALMRHGLSIIYDERNDEAIATYPTTHRVMAFDGASGAVTAVLDTSKMGLRYPCGIALLPDGAHYAVTGYWENLFVFERRTHRLVRELCQYPVFFGHSHISVG</sequence>
<dbReference type="RefSeq" id="WP_077546325.1">
    <property type="nucleotide sequence ID" value="NZ_JACHEJ010000029.1"/>
</dbReference>
<organism evidence="2 3">
    <name type="scientific">Pseudorhizobium flavum</name>
    <dbReference type="NCBI Taxonomy" id="1335061"/>
    <lineage>
        <taxon>Bacteria</taxon>
        <taxon>Pseudomonadati</taxon>
        <taxon>Pseudomonadota</taxon>
        <taxon>Alphaproteobacteria</taxon>
        <taxon>Hyphomicrobiales</taxon>
        <taxon>Rhizobiaceae</taxon>
        <taxon>Rhizobium/Agrobacterium group</taxon>
        <taxon>Pseudorhizobium</taxon>
    </lineage>
</organism>
<dbReference type="AlphaFoldDB" id="A0A7W9Z1U8"/>
<evidence type="ECO:0008006" key="4">
    <source>
        <dbReference type="Google" id="ProtNLM"/>
    </source>
</evidence>
<name>A0A7W9Z1U8_9HYPH</name>
<dbReference type="EMBL" id="JACHEJ010000029">
    <property type="protein sequence ID" value="MBB6182377.1"/>
    <property type="molecule type" value="Genomic_DNA"/>
</dbReference>
<keyword evidence="1" id="KW-0732">Signal</keyword>
<dbReference type="InterPro" id="IPR011044">
    <property type="entry name" value="Quino_amine_DH_bsu"/>
</dbReference>